<dbReference type="HOGENOM" id="CLU_3346334_0_0_5"/>
<reference evidence="2" key="1">
    <citation type="journal article" date="2014" name="BMC Genomics">
        <title>Genome sequencing of two Neorhizobium galegae strains reveals a noeT gene responsible for the unusual acetylation of the nodulation factors.</title>
        <authorList>
            <person name="Osterman J."/>
            <person name="Marsh J."/>
            <person name="Laine P.K."/>
            <person name="Zeng Z."/>
            <person name="Alatalo E."/>
            <person name="Sullivan J.T."/>
            <person name="Young J.P."/>
            <person name="Thomas-Oates J."/>
            <person name="Paulin L."/>
            <person name="Lindstrom K."/>
        </authorList>
    </citation>
    <scope>NUCLEOTIDE SEQUENCE [LARGE SCALE GENOMIC DNA]</scope>
    <source>
        <strain evidence="2">HAMBI 540</strain>
    </source>
</reference>
<keyword evidence="1" id="KW-0614">Plasmid</keyword>
<gene>
    <name evidence="1" type="ORF">RG540_PA06370</name>
</gene>
<keyword evidence="2" id="KW-1185">Reference proteome</keyword>
<evidence type="ECO:0000313" key="1">
    <source>
        <dbReference type="EMBL" id="CDN51313.1"/>
    </source>
</evidence>
<accession>A0A068SYQ7</accession>
<dbReference type="EMBL" id="HG938354">
    <property type="protein sequence ID" value="CDN51313.1"/>
    <property type="molecule type" value="Genomic_DNA"/>
</dbReference>
<dbReference type="KEGG" id="ngg:RG540_PA06370"/>
<organism evidence="1 2">
    <name type="scientific">Neorhizobium galegae bv. orientalis str. HAMBI 540</name>
    <dbReference type="NCBI Taxonomy" id="1028800"/>
    <lineage>
        <taxon>Bacteria</taxon>
        <taxon>Pseudomonadati</taxon>
        <taxon>Pseudomonadota</taxon>
        <taxon>Alphaproteobacteria</taxon>
        <taxon>Hyphomicrobiales</taxon>
        <taxon>Rhizobiaceae</taxon>
        <taxon>Rhizobium/Agrobacterium group</taxon>
        <taxon>Neorhizobium</taxon>
    </lineage>
</organism>
<dbReference type="AlphaFoldDB" id="A0A068SYQ7"/>
<protein>
    <submittedName>
        <fullName evidence="1">Uncharacterized protein</fullName>
    </submittedName>
</protein>
<name>A0A068SYQ7_NEOGA</name>
<evidence type="ECO:0000313" key="2">
    <source>
        <dbReference type="Proteomes" id="UP000028181"/>
    </source>
</evidence>
<dbReference type="PATRIC" id="fig|1028800.3.peg.5259"/>
<geneLocation type="plasmid" evidence="2">
    <name>II</name>
</geneLocation>
<proteinExistence type="predicted"/>
<sequence>MKAIRKPETLAVPFMSSLRVKPASLGYLTSFDIEREF</sequence>
<dbReference type="Proteomes" id="UP000028181">
    <property type="component" value="Plasmid pHAMBI540a"/>
</dbReference>